<accession>A0A1I6W7P9</accession>
<organism evidence="1 2">
    <name type="scientific">Alloyangia pacifica</name>
    <dbReference type="NCBI Taxonomy" id="311180"/>
    <lineage>
        <taxon>Bacteria</taxon>
        <taxon>Pseudomonadati</taxon>
        <taxon>Pseudomonadota</taxon>
        <taxon>Alphaproteobacteria</taxon>
        <taxon>Rhodobacterales</taxon>
        <taxon>Roseobacteraceae</taxon>
        <taxon>Alloyangia</taxon>
    </lineage>
</organism>
<keyword evidence="2" id="KW-1185">Reference proteome</keyword>
<dbReference type="Proteomes" id="UP000199392">
    <property type="component" value="Unassembled WGS sequence"/>
</dbReference>
<sequence>MEIIETLPLEPWSFGGGTALMRQLGHRESHDIAVPKHLLYLNPKTQGFEPSLP</sequence>
<dbReference type="EMBL" id="FOZW01000015">
    <property type="protein sequence ID" value="SFT21751.1"/>
    <property type="molecule type" value="Genomic_DNA"/>
</dbReference>
<dbReference type="RefSeq" id="WP_143015443.1">
    <property type="nucleotide sequence ID" value="NZ_FNCL01000021.1"/>
</dbReference>
<gene>
    <name evidence="1" type="ORF">SAMN04488050_115106</name>
</gene>
<proteinExistence type="predicted"/>
<dbReference type="AlphaFoldDB" id="A0A1I6W7P9"/>
<name>A0A1I6W7P9_9RHOB</name>
<protein>
    <submittedName>
        <fullName evidence="1">Uncharacterized protein</fullName>
    </submittedName>
</protein>
<evidence type="ECO:0000313" key="1">
    <source>
        <dbReference type="EMBL" id="SFT21751.1"/>
    </source>
</evidence>
<reference evidence="2" key="1">
    <citation type="submission" date="2016-10" db="EMBL/GenBank/DDBJ databases">
        <authorList>
            <person name="Varghese N."/>
            <person name="Submissions S."/>
        </authorList>
    </citation>
    <scope>NUCLEOTIDE SEQUENCE [LARGE SCALE GENOMIC DNA]</scope>
    <source>
        <strain evidence="2">DSM 26894</strain>
    </source>
</reference>
<evidence type="ECO:0000313" key="2">
    <source>
        <dbReference type="Proteomes" id="UP000199392"/>
    </source>
</evidence>
<dbReference type="OrthoDB" id="7305331at2"/>